<dbReference type="PANTHER" id="PTHR33799:SF1">
    <property type="entry name" value="PTS SYSTEM MANNOSE-SPECIFIC EIIAB COMPONENT-RELATED"/>
    <property type="match status" value="1"/>
</dbReference>
<name>A0A511ZNG7_9BACI</name>
<accession>A0A511ZNG7</accession>
<evidence type="ECO:0000313" key="3">
    <source>
        <dbReference type="EMBL" id="GEN88994.1"/>
    </source>
</evidence>
<dbReference type="OrthoDB" id="9799827at2"/>
<keyword evidence="1" id="KW-0808">Transferase</keyword>
<protein>
    <submittedName>
        <fullName evidence="3">PTS fructose transporter subunit IIA</fullName>
    </submittedName>
</protein>
<reference evidence="3 4" key="1">
    <citation type="submission" date="2019-07" db="EMBL/GenBank/DDBJ databases">
        <title>Whole genome shotgun sequence of Oceanobacillus sojae NBRC 105379.</title>
        <authorList>
            <person name="Hosoyama A."/>
            <person name="Uohara A."/>
            <person name="Ohji S."/>
            <person name="Ichikawa N."/>
        </authorList>
    </citation>
    <scope>NUCLEOTIDE SEQUENCE [LARGE SCALE GENOMIC DNA]</scope>
    <source>
        <strain evidence="3 4">NBRC 105379</strain>
    </source>
</reference>
<dbReference type="GO" id="GO:0016020">
    <property type="term" value="C:membrane"/>
    <property type="evidence" value="ECO:0007669"/>
    <property type="project" value="InterPro"/>
</dbReference>
<dbReference type="GO" id="GO:0009401">
    <property type="term" value="P:phosphoenolpyruvate-dependent sugar phosphotransferase system"/>
    <property type="evidence" value="ECO:0007669"/>
    <property type="project" value="InterPro"/>
</dbReference>
<evidence type="ECO:0000259" key="2">
    <source>
        <dbReference type="PROSITE" id="PS51096"/>
    </source>
</evidence>
<dbReference type="AlphaFoldDB" id="A0A511ZNG7"/>
<proteinExistence type="predicted"/>
<comment type="caution">
    <text evidence="3">The sequence shown here is derived from an EMBL/GenBank/DDBJ whole genome shotgun (WGS) entry which is preliminary data.</text>
</comment>
<dbReference type="Pfam" id="PF03610">
    <property type="entry name" value="EIIA-man"/>
    <property type="match status" value="1"/>
</dbReference>
<feature type="domain" description="PTS EIIA type-4" evidence="2">
    <location>
        <begin position="7"/>
        <end position="137"/>
    </location>
</feature>
<sequence>MVERPKTYEILLLTHGGWGMTLKEKLTMIIGEIHGVSEVALEPSDTTETFLQKVKEKVTKMPADSLILTDIAGGTTSNIALTFSKDYQINILSGLNSMMLMEAIMRQKQPFTAESVAQIREAALLSCQHLRLPDLKN</sequence>
<dbReference type="Gene3D" id="3.40.50.510">
    <property type="entry name" value="Phosphotransferase system, mannose-type IIA component"/>
    <property type="match status" value="1"/>
</dbReference>
<dbReference type="InterPro" id="IPR004701">
    <property type="entry name" value="PTS_EIIA_man-typ"/>
</dbReference>
<organism evidence="3 4">
    <name type="scientific">Oceanobacillus sojae</name>
    <dbReference type="NCBI Taxonomy" id="582851"/>
    <lineage>
        <taxon>Bacteria</taxon>
        <taxon>Bacillati</taxon>
        <taxon>Bacillota</taxon>
        <taxon>Bacilli</taxon>
        <taxon>Bacillales</taxon>
        <taxon>Bacillaceae</taxon>
        <taxon>Oceanobacillus</taxon>
    </lineage>
</organism>
<dbReference type="Proteomes" id="UP000321558">
    <property type="component" value="Unassembled WGS sequence"/>
</dbReference>
<dbReference type="PROSITE" id="PS51096">
    <property type="entry name" value="PTS_EIIA_TYPE_4"/>
    <property type="match status" value="1"/>
</dbReference>
<dbReference type="PANTHER" id="PTHR33799">
    <property type="entry name" value="PTS PERMEASE-RELATED-RELATED"/>
    <property type="match status" value="1"/>
</dbReference>
<dbReference type="GO" id="GO:0016740">
    <property type="term" value="F:transferase activity"/>
    <property type="evidence" value="ECO:0007669"/>
    <property type="project" value="UniProtKB-KW"/>
</dbReference>
<gene>
    <name evidence="3" type="ORF">OSO01_37330</name>
</gene>
<keyword evidence="4" id="KW-1185">Reference proteome</keyword>
<dbReference type="InterPro" id="IPR051471">
    <property type="entry name" value="Bacterial_PTS_sugar_comp"/>
</dbReference>
<evidence type="ECO:0000313" key="4">
    <source>
        <dbReference type="Proteomes" id="UP000321558"/>
    </source>
</evidence>
<dbReference type="SUPFAM" id="SSF53062">
    <property type="entry name" value="PTS system fructose IIA component-like"/>
    <property type="match status" value="1"/>
</dbReference>
<dbReference type="STRING" id="582851.GCA_900162665_01829"/>
<evidence type="ECO:0000256" key="1">
    <source>
        <dbReference type="ARBA" id="ARBA00022679"/>
    </source>
</evidence>
<dbReference type="RefSeq" id="WP_147211885.1">
    <property type="nucleotide sequence ID" value="NZ_BJYM01000017.1"/>
</dbReference>
<dbReference type="InterPro" id="IPR036662">
    <property type="entry name" value="PTS_EIIA_man-typ_sf"/>
</dbReference>
<dbReference type="EMBL" id="BJYM01000017">
    <property type="protein sequence ID" value="GEN88994.1"/>
    <property type="molecule type" value="Genomic_DNA"/>
</dbReference>